<organism evidence="1">
    <name type="scientific">Anguilla anguilla</name>
    <name type="common">European freshwater eel</name>
    <name type="synonym">Muraena anguilla</name>
    <dbReference type="NCBI Taxonomy" id="7936"/>
    <lineage>
        <taxon>Eukaryota</taxon>
        <taxon>Metazoa</taxon>
        <taxon>Chordata</taxon>
        <taxon>Craniata</taxon>
        <taxon>Vertebrata</taxon>
        <taxon>Euteleostomi</taxon>
        <taxon>Actinopterygii</taxon>
        <taxon>Neopterygii</taxon>
        <taxon>Teleostei</taxon>
        <taxon>Anguilliformes</taxon>
        <taxon>Anguillidae</taxon>
        <taxon>Anguilla</taxon>
    </lineage>
</organism>
<reference evidence="1" key="2">
    <citation type="journal article" date="2015" name="Fish Shellfish Immunol.">
        <title>Early steps in the European eel (Anguilla anguilla)-Vibrio vulnificus interaction in the gills: Role of the RtxA13 toxin.</title>
        <authorList>
            <person name="Callol A."/>
            <person name="Pajuelo D."/>
            <person name="Ebbesson L."/>
            <person name="Teles M."/>
            <person name="MacKenzie S."/>
            <person name="Amaro C."/>
        </authorList>
    </citation>
    <scope>NUCLEOTIDE SEQUENCE</scope>
</reference>
<dbReference type="EMBL" id="GBXM01100641">
    <property type="protein sequence ID" value="JAH07936.1"/>
    <property type="molecule type" value="Transcribed_RNA"/>
</dbReference>
<proteinExistence type="predicted"/>
<dbReference type="AlphaFoldDB" id="A0A0E9PTI1"/>
<reference evidence="1" key="1">
    <citation type="submission" date="2014-11" db="EMBL/GenBank/DDBJ databases">
        <authorList>
            <person name="Amaro Gonzalez C."/>
        </authorList>
    </citation>
    <scope>NUCLEOTIDE SEQUENCE</scope>
</reference>
<evidence type="ECO:0000313" key="1">
    <source>
        <dbReference type="EMBL" id="JAH07936.1"/>
    </source>
</evidence>
<protein>
    <submittedName>
        <fullName evidence="1">Uncharacterized protein</fullName>
    </submittedName>
</protein>
<name>A0A0E9PTI1_ANGAN</name>
<sequence>MCLPGVTCPRIRVSGRFRSEHFTLKAKLEHSREIC</sequence>
<accession>A0A0E9PTI1</accession>